<evidence type="ECO:0000256" key="1">
    <source>
        <dbReference type="SAM" id="Phobius"/>
    </source>
</evidence>
<protein>
    <submittedName>
        <fullName evidence="2">Type IV pilus assembly protein PilW</fullName>
    </submittedName>
</protein>
<dbReference type="EMBL" id="SNXS01000001">
    <property type="protein sequence ID" value="TDP74951.1"/>
    <property type="molecule type" value="Genomic_DNA"/>
</dbReference>
<keyword evidence="1" id="KW-1133">Transmembrane helix</keyword>
<gene>
    <name evidence="2" type="ORF">DES47_1011021</name>
</gene>
<name>A0A4R6QU52_9BURK</name>
<comment type="caution">
    <text evidence="2">The sequence shown here is derived from an EMBL/GenBank/DDBJ whole genome shotgun (WGS) entry which is preliminary data.</text>
</comment>
<dbReference type="AlphaFoldDB" id="A0A4R6QU52"/>
<dbReference type="InterPro" id="IPR012902">
    <property type="entry name" value="N_methyl_site"/>
</dbReference>
<reference evidence="2 3" key="1">
    <citation type="submission" date="2019-03" db="EMBL/GenBank/DDBJ databases">
        <title>Genomic Encyclopedia of Type Strains, Phase IV (KMG-IV): sequencing the most valuable type-strain genomes for metagenomic binning, comparative biology and taxonomic classification.</title>
        <authorList>
            <person name="Goeker M."/>
        </authorList>
    </citation>
    <scope>NUCLEOTIDE SEQUENCE [LARGE SCALE GENOMIC DNA]</scope>
    <source>
        <strain evidence="2 3">DSM 16998</strain>
    </source>
</reference>
<proteinExistence type="predicted"/>
<organism evidence="2 3">
    <name type="scientific">Roseateles toxinivorans</name>
    <dbReference type="NCBI Taxonomy" id="270368"/>
    <lineage>
        <taxon>Bacteria</taxon>
        <taxon>Pseudomonadati</taxon>
        <taxon>Pseudomonadota</taxon>
        <taxon>Betaproteobacteria</taxon>
        <taxon>Burkholderiales</taxon>
        <taxon>Sphaerotilaceae</taxon>
        <taxon>Roseateles</taxon>
    </lineage>
</organism>
<accession>A0A4R6QU52</accession>
<evidence type="ECO:0000313" key="2">
    <source>
        <dbReference type="EMBL" id="TDP74951.1"/>
    </source>
</evidence>
<dbReference type="OrthoDB" id="8685962at2"/>
<feature type="transmembrane region" description="Helical" evidence="1">
    <location>
        <begin position="20"/>
        <end position="41"/>
    </location>
</feature>
<sequence length="231" mass="25148">MLTARRSSLVHPSQRGLSVVEMMVGLTIGLIVVAAASQVVVTQLNENRKLLVEMQVQQDLRATADIITRELRRAGAWNAAENGVWLDGGTVQTNGFRQVSPETNGSEAAYRYKRDLGDSGGPYGFKLQDGSIRTRFGDAWQELTDGRSLKITSFTITQRSDPALTLPCAKLCDDGTTNCWPTIQSRVYEVSIAAEAVSDASVKRSIRSMVKLRNDLVGLNDTSATVKACPL</sequence>
<keyword evidence="1" id="KW-0472">Membrane</keyword>
<dbReference type="RefSeq" id="WP_133699537.1">
    <property type="nucleotide sequence ID" value="NZ_SNXS01000001.1"/>
</dbReference>
<keyword evidence="1" id="KW-0812">Transmembrane</keyword>
<evidence type="ECO:0000313" key="3">
    <source>
        <dbReference type="Proteomes" id="UP000295361"/>
    </source>
</evidence>
<dbReference type="Proteomes" id="UP000295361">
    <property type="component" value="Unassembled WGS sequence"/>
</dbReference>
<keyword evidence="3" id="KW-1185">Reference proteome</keyword>
<dbReference type="InParanoid" id="A0A4R6QU52"/>
<dbReference type="Pfam" id="PF07963">
    <property type="entry name" value="N_methyl"/>
    <property type="match status" value="1"/>
</dbReference>